<feature type="region of interest" description="Disordered" evidence="4">
    <location>
        <begin position="1"/>
        <end position="81"/>
    </location>
</feature>
<sequence>MRVPVTSQPPATPAAPAAGAAQPLKPVSAAAAAPPPLCYEPTSVLDLRSPASDKHPEVAPLPGGGGGGGGGAGGDGDDGSAALQWDEHAMQTLDWDSIMRDLGLHDDSAPPFRANPHVCPADAFPPPPPPPPPHHHHHQQQQHHQQLEPPGHFLPHEFALSDGYSNPLDSCADSPAGWNGLGPDFFDELIQAAECFDSSELQLAQMILARLNQRLRSPAGKPVQRAAFYFKEAFQSLLLLQSGSNRPPARLSSWPDIVQTIRAYKAFSGNSPISMFTHFTAIQALLESFDGSTVFHVVDFDIGFGGQYASFMKEIADRADSCKLQPPIVRITAVVPEEFAIETKLIRDNLSQYAHELKLRVEVEFVLVRAFEMLSFKSINFIDRESLAVHLSPAILHRLGPASNVARFLVDIRRLNPSIVVFADTEPWADAAAPASFKRSFLGCFEHYATVFESVDVATGGGDWARKIEGYLLRPRITAAVEAAAKRAAPPSWREAFHGAGMRPVRLSQFADYQAEFLLGKVQVRGFHVARRQAELVLCWHDRALVATSAWKF</sequence>
<organism evidence="5 6">
    <name type="scientific">Eucalyptus globulus</name>
    <name type="common">Tasmanian blue gum</name>
    <dbReference type="NCBI Taxonomy" id="34317"/>
    <lineage>
        <taxon>Eukaryota</taxon>
        <taxon>Viridiplantae</taxon>
        <taxon>Streptophyta</taxon>
        <taxon>Embryophyta</taxon>
        <taxon>Tracheophyta</taxon>
        <taxon>Spermatophyta</taxon>
        <taxon>Magnoliopsida</taxon>
        <taxon>eudicotyledons</taxon>
        <taxon>Gunneridae</taxon>
        <taxon>Pentapetalae</taxon>
        <taxon>rosids</taxon>
        <taxon>malvids</taxon>
        <taxon>Myrtales</taxon>
        <taxon>Myrtaceae</taxon>
        <taxon>Myrtoideae</taxon>
        <taxon>Eucalypteae</taxon>
        <taxon>Eucalyptus</taxon>
    </lineage>
</organism>
<dbReference type="PROSITE" id="PS50985">
    <property type="entry name" value="GRAS"/>
    <property type="match status" value="1"/>
</dbReference>
<comment type="similarity">
    <text evidence="3">Belongs to the GRAS family.</text>
</comment>
<feature type="region of interest" description="Disordered" evidence="4">
    <location>
        <begin position="106"/>
        <end position="159"/>
    </location>
</feature>
<feature type="short sequence motif" description="VHIID" evidence="3">
    <location>
        <begin position="295"/>
        <end position="299"/>
    </location>
</feature>
<dbReference type="PANTHER" id="PTHR31636">
    <property type="entry name" value="OSJNBA0084A10.13 PROTEIN-RELATED"/>
    <property type="match status" value="1"/>
</dbReference>
<keyword evidence="2" id="KW-0804">Transcription</keyword>
<dbReference type="Pfam" id="PF03514">
    <property type="entry name" value="GRAS"/>
    <property type="match status" value="1"/>
</dbReference>
<evidence type="ECO:0000313" key="5">
    <source>
        <dbReference type="EMBL" id="KAL3725836.1"/>
    </source>
</evidence>
<dbReference type="EMBL" id="JBJKBG010000008">
    <property type="protein sequence ID" value="KAL3725836.1"/>
    <property type="molecule type" value="Genomic_DNA"/>
</dbReference>
<evidence type="ECO:0000256" key="3">
    <source>
        <dbReference type="PROSITE-ProRule" id="PRU01191"/>
    </source>
</evidence>
<evidence type="ECO:0000313" key="6">
    <source>
        <dbReference type="Proteomes" id="UP001634007"/>
    </source>
</evidence>
<gene>
    <name evidence="5" type="ORF">ACJRO7_030812</name>
</gene>
<evidence type="ECO:0000256" key="4">
    <source>
        <dbReference type="SAM" id="MobiDB-lite"/>
    </source>
</evidence>
<comment type="caution">
    <text evidence="5">The sequence shown here is derived from an EMBL/GenBank/DDBJ whole genome shotgun (WGS) entry which is preliminary data.</text>
</comment>
<evidence type="ECO:0008006" key="7">
    <source>
        <dbReference type="Google" id="ProtNLM"/>
    </source>
</evidence>
<dbReference type="AlphaFoldDB" id="A0ABD3JCT4"/>
<dbReference type="InterPro" id="IPR005202">
    <property type="entry name" value="TF_GRAS"/>
</dbReference>
<feature type="compositionally biased region" description="Pro residues" evidence="4">
    <location>
        <begin position="123"/>
        <end position="132"/>
    </location>
</feature>
<reference evidence="5 6" key="1">
    <citation type="submission" date="2024-11" db="EMBL/GenBank/DDBJ databases">
        <title>Chromosome-level genome assembly of Eucalyptus globulus Labill. provides insights into its genome evolution.</title>
        <authorList>
            <person name="Li X."/>
        </authorList>
    </citation>
    <scope>NUCLEOTIDE SEQUENCE [LARGE SCALE GENOMIC DNA]</scope>
    <source>
        <strain evidence="5">CL2024</strain>
        <tissue evidence="5">Fresh tender leaves</tissue>
    </source>
</reference>
<evidence type="ECO:0000256" key="2">
    <source>
        <dbReference type="ARBA" id="ARBA00023163"/>
    </source>
</evidence>
<feature type="compositionally biased region" description="Low complexity" evidence="4">
    <location>
        <begin position="14"/>
        <end position="32"/>
    </location>
</feature>
<proteinExistence type="inferred from homology"/>
<feature type="compositionally biased region" description="Gly residues" evidence="4">
    <location>
        <begin position="62"/>
        <end position="74"/>
    </location>
</feature>
<protein>
    <recommendedName>
        <fullName evidence="7">Scarecrow-like protein 15</fullName>
    </recommendedName>
</protein>
<accession>A0ABD3JCT4</accession>
<evidence type="ECO:0000256" key="1">
    <source>
        <dbReference type="ARBA" id="ARBA00023015"/>
    </source>
</evidence>
<feature type="region of interest" description="SAW" evidence="3">
    <location>
        <begin position="482"/>
        <end position="552"/>
    </location>
</feature>
<dbReference type="Proteomes" id="UP001634007">
    <property type="component" value="Unassembled WGS sequence"/>
</dbReference>
<comment type="caution">
    <text evidence="3">Lacks conserved residue(s) required for the propagation of feature annotation.</text>
</comment>
<feature type="region of interest" description="Leucine repeat II (LRII)" evidence="3">
    <location>
        <begin position="345"/>
        <end position="377"/>
    </location>
</feature>
<name>A0ABD3JCT4_EUCGL</name>
<keyword evidence="6" id="KW-1185">Reference proteome</keyword>
<keyword evidence="1" id="KW-0805">Transcription regulation</keyword>